<evidence type="ECO:0000256" key="2">
    <source>
        <dbReference type="ARBA" id="ARBA00022598"/>
    </source>
</evidence>
<dbReference type="RefSeq" id="WP_111315929.1">
    <property type="nucleotide sequence ID" value="NZ_QEPW01000018.1"/>
</dbReference>
<dbReference type="InterPro" id="IPR004666">
    <property type="entry name" value="Rp_bS6_RimK/Lys_biosynth_LsyX"/>
</dbReference>
<evidence type="ECO:0000256" key="4">
    <source>
        <dbReference type="ARBA" id="ARBA00022741"/>
    </source>
</evidence>
<dbReference type="InterPro" id="IPR011761">
    <property type="entry name" value="ATP-grasp"/>
</dbReference>
<feature type="binding site" evidence="9">
    <location>
        <position position="194"/>
    </location>
    <ligand>
        <name>ATP</name>
        <dbReference type="ChEBI" id="CHEBI:30616"/>
    </ligand>
</feature>
<feature type="binding site" evidence="9">
    <location>
        <position position="269"/>
    </location>
    <ligand>
        <name>Mn(2+)</name>
        <dbReference type="ChEBI" id="CHEBI:29035"/>
        <label>2</label>
    </ligand>
</feature>
<sequence>MKLLMLCREPRLYSCQRLKEAAESCGHQMDILDPNRCILKLDKNQPHFSLYYQQNAESEPYLLPDYDAVLPRFGTTSTQMGCAILHHFQGKGVYCLNKEQAFLAARDKWRSLQMLLEQGIAVPSSVLSGCEVEPKQAIKQTTAPMIIKTLKGSQGIGVILAEHPQSAVSILETLKDANVPVLLQDFVEEAKGTDIRCFVIGDKVVAIMQRIGQDGEFRANFHRGGTAEKVKLTEEEKSIAIRATKALGLVVAGVDLIRSKEGLLVLEVNASPGLEMIEKTSGIDIALQMILFLEQQVKQ</sequence>
<evidence type="ECO:0000256" key="3">
    <source>
        <dbReference type="ARBA" id="ARBA00022723"/>
    </source>
</evidence>
<feature type="binding site" evidence="9">
    <location>
        <position position="255"/>
    </location>
    <ligand>
        <name>Mn(2+)</name>
        <dbReference type="ChEBI" id="CHEBI:29035"/>
        <label>1</label>
    </ligand>
</feature>
<dbReference type="InterPro" id="IPR023533">
    <property type="entry name" value="RimK"/>
</dbReference>
<dbReference type="GO" id="GO:0009432">
    <property type="term" value="P:SOS response"/>
    <property type="evidence" value="ECO:0007669"/>
    <property type="project" value="TreeGrafter"/>
</dbReference>
<organism evidence="11 12">
    <name type="scientific">Haemophilus parainfluenzae</name>
    <dbReference type="NCBI Taxonomy" id="729"/>
    <lineage>
        <taxon>Bacteria</taxon>
        <taxon>Pseudomonadati</taxon>
        <taxon>Pseudomonadota</taxon>
        <taxon>Gammaproteobacteria</taxon>
        <taxon>Pasteurellales</taxon>
        <taxon>Pasteurellaceae</taxon>
        <taxon>Haemophilus</taxon>
    </lineage>
</organism>
<keyword evidence="6 9" id="KW-0460">Magnesium</keyword>
<evidence type="ECO:0000259" key="10">
    <source>
        <dbReference type="PROSITE" id="PS50975"/>
    </source>
</evidence>
<dbReference type="PANTHER" id="PTHR21621:SF7">
    <property type="entry name" value="RIBOSOMAL PROTEIN BS6--L-GLUTAMATE LIGASE"/>
    <property type="match status" value="1"/>
</dbReference>
<dbReference type="EC" id="6.3.2.-" evidence="9"/>
<dbReference type="PANTHER" id="PTHR21621">
    <property type="entry name" value="RIBOSOMAL PROTEIN S6 MODIFICATION PROTEIN"/>
    <property type="match status" value="1"/>
</dbReference>
<reference evidence="11 12" key="1">
    <citation type="submission" date="2018-05" db="EMBL/GenBank/DDBJ databases">
        <title>Draft Genome Sequences for a Diverse set of 7 Haemophilus Species.</title>
        <authorList>
            <person name="Nichols M."/>
            <person name="Topaz N."/>
            <person name="Wang X."/>
            <person name="Wang X."/>
            <person name="Boxrud D."/>
        </authorList>
    </citation>
    <scope>NUCLEOTIDE SEQUENCE [LARGE SCALE GENOMIC DNA]</scope>
    <source>
        <strain evidence="11 12">C2008001710</strain>
    </source>
</reference>
<feature type="domain" description="ATP-grasp" evidence="10">
    <location>
        <begin position="112"/>
        <end position="294"/>
    </location>
</feature>
<feature type="binding site" evidence="9">
    <location>
        <position position="267"/>
    </location>
    <ligand>
        <name>Mn(2+)</name>
        <dbReference type="ChEBI" id="CHEBI:29035"/>
        <label>2</label>
    </ligand>
</feature>
<dbReference type="AlphaFoldDB" id="A0A369Z099"/>
<dbReference type="GO" id="GO:0005524">
    <property type="term" value="F:ATP binding"/>
    <property type="evidence" value="ECO:0007669"/>
    <property type="project" value="UniProtKB-UniRule"/>
</dbReference>
<comment type="similarity">
    <text evidence="9">Belongs to the RimK family.</text>
</comment>
<feature type="binding site" evidence="9">
    <location>
        <position position="267"/>
    </location>
    <ligand>
        <name>Mg(2+)</name>
        <dbReference type="ChEBI" id="CHEBI:18420"/>
        <label>1</label>
    </ligand>
</feature>
<keyword evidence="5 9" id="KW-0067">ATP-binding</keyword>
<comment type="caution">
    <text evidence="11">The sequence shown here is derived from an EMBL/GenBank/DDBJ whole genome shotgun (WGS) entry which is preliminary data.</text>
</comment>
<keyword evidence="2 9" id="KW-0436">Ligase</keyword>
<feature type="binding site" evidence="9">
    <location>
        <position position="269"/>
    </location>
    <ligand>
        <name>Mg(2+)</name>
        <dbReference type="ChEBI" id="CHEBI:18420"/>
        <label>2</label>
    </ligand>
</feature>
<dbReference type="InterPro" id="IPR013815">
    <property type="entry name" value="ATP_grasp_subdomain_1"/>
</dbReference>
<evidence type="ECO:0000313" key="11">
    <source>
        <dbReference type="EMBL" id="RDE89499.1"/>
    </source>
</evidence>
<dbReference type="GO" id="GO:0005737">
    <property type="term" value="C:cytoplasm"/>
    <property type="evidence" value="ECO:0007669"/>
    <property type="project" value="TreeGrafter"/>
</dbReference>
<dbReference type="InterPro" id="IPR013651">
    <property type="entry name" value="ATP-grasp_RimK-type"/>
</dbReference>
<protein>
    <recommendedName>
        <fullName evidence="9">Probable alpha-L-glutamate ligase</fullName>
        <ecNumber evidence="9">6.3.2.-</ecNumber>
    </recommendedName>
</protein>
<dbReference type="Proteomes" id="UP000253910">
    <property type="component" value="Unassembled WGS sequence"/>
</dbReference>
<evidence type="ECO:0000256" key="5">
    <source>
        <dbReference type="ARBA" id="ARBA00022840"/>
    </source>
</evidence>
<dbReference type="EMBL" id="QEPW01000018">
    <property type="protein sequence ID" value="RDE89499.1"/>
    <property type="molecule type" value="Genomic_DNA"/>
</dbReference>
<gene>
    <name evidence="9" type="primary">rimK</name>
    <name evidence="11" type="ORF">DPV87_09005</name>
</gene>
<dbReference type="GO" id="GO:0006412">
    <property type="term" value="P:translation"/>
    <property type="evidence" value="ECO:0007669"/>
    <property type="project" value="UniProtKB-KW"/>
</dbReference>
<feature type="binding site" evidence="9">
    <location>
        <position position="267"/>
    </location>
    <ligand>
        <name>Mg(2+)</name>
        <dbReference type="ChEBI" id="CHEBI:18420"/>
        <label>2</label>
    </ligand>
</feature>
<evidence type="ECO:0000256" key="9">
    <source>
        <dbReference type="HAMAP-Rule" id="MF_01552"/>
    </source>
</evidence>
<evidence type="ECO:0000256" key="8">
    <source>
        <dbReference type="ARBA" id="ARBA00023211"/>
    </source>
</evidence>
<keyword evidence="3 9" id="KW-0479">Metal-binding</keyword>
<name>A0A369Z099_HAEPA</name>
<dbReference type="SUPFAM" id="SSF56059">
    <property type="entry name" value="Glutathione synthetase ATP-binding domain-like"/>
    <property type="match status" value="1"/>
</dbReference>
<dbReference type="GO" id="GO:0046872">
    <property type="term" value="F:metal ion binding"/>
    <property type="evidence" value="ECO:0007669"/>
    <property type="project" value="UniProtKB-KW"/>
</dbReference>
<dbReference type="Gene3D" id="3.30.470.20">
    <property type="entry name" value="ATP-grasp fold, B domain"/>
    <property type="match status" value="1"/>
</dbReference>
<keyword evidence="7 9" id="KW-0648">Protein biosynthesis</keyword>
<feature type="binding site" evidence="9">
    <location>
        <begin position="218"/>
        <end position="220"/>
    </location>
    <ligand>
        <name>ATP</name>
        <dbReference type="ChEBI" id="CHEBI:30616"/>
    </ligand>
</feature>
<evidence type="ECO:0000256" key="7">
    <source>
        <dbReference type="ARBA" id="ARBA00022917"/>
    </source>
</evidence>
<dbReference type="NCBIfam" id="TIGR00768">
    <property type="entry name" value="rimK_fam"/>
    <property type="match status" value="1"/>
</dbReference>
<keyword evidence="8 9" id="KW-0464">Manganese</keyword>
<feature type="binding site" evidence="9">
    <location>
        <position position="148"/>
    </location>
    <ligand>
        <name>ATP</name>
        <dbReference type="ChEBI" id="CHEBI:30616"/>
    </ligand>
</feature>
<comment type="cofactor">
    <cofactor evidence="9">
        <name>Mg(2+)</name>
        <dbReference type="ChEBI" id="CHEBI:18420"/>
    </cofactor>
    <cofactor evidence="9">
        <name>Mn(2+)</name>
        <dbReference type="ChEBI" id="CHEBI:29035"/>
    </cofactor>
    <text evidence="9">Binds 2 magnesium or manganese ions per subunit.</text>
</comment>
<dbReference type="Gene3D" id="3.30.1490.20">
    <property type="entry name" value="ATP-grasp fold, A domain"/>
    <property type="match status" value="1"/>
</dbReference>
<dbReference type="Pfam" id="PF18030">
    <property type="entry name" value="Rimk_N"/>
    <property type="match status" value="1"/>
</dbReference>
<keyword evidence="4 9" id="KW-0547">Nucleotide-binding</keyword>
<evidence type="ECO:0000313" key="12">
    <source>
        <dbReference type="Proteomes" id="UP000253910"/>
    </source>
</evidence>
<feature type="binding site" evidence="9">
    <location>
        <begin position="185"/>
        <end position="186"/>
    </location>
    <ligand>
        <name>ATP</name>
        <dbReference type="ChEBI" id="CHEBI:30616"/>
    </ligand>
</feature>
<dbReference type="InterPro" id="IPR041107">
    <property type="entry name" value="Rimk_N"/>
</dbReference>
<dbReference type="Gene3D" id="3.40.50.20">
    <property type="match status" value="1"/>
</dbReference>
<dbReference type="Pfam" id="PF08443">
    <property type="entry name" value="RimK"/>
    <property type="match status" value="1"/>
</dbReference>
<dbReference type="HAMAP" id="MF_01552">
    <property type="entry name" value="RimK"/>
    <property type="match status" value="1"/>
</dbReference>
<feature type="binding site" evidence="9">
    <location>
        <position position="267"/>
    </location>
    <ligand>
        <name>Mn(2+)</name>
        <dbReference type="ChEBI" id="CHEBI:29035"/>
        <label>1</label>
    </ligand>
</feature>
<dbReference type="GO" id="GO:0018169">
    <property type="term" value="F:ribosomal S6-glutamic acid ligase activity"/>
    <property type="evidence" value="ECO:0007669"/>
    <property type="project" value="TreeGrafter"/>
</dbReference>
<dbReference type="PROSITE" id="PS50975">
    <property type="entry name" value="ATP_GRASP"/>
    <property type="match status" value="1"/>
</dbReference>
<comment type="cofactor">
    <cofactor evidence="1">
        <name>Mn(2+)</name>
        <dbReference type="ChEBI" id="CHEBI:29035"/>
    </cofactor>
</comment>
<evidence type="ECO:0000256" key="1">
    <source>
        <dbReference type="ARBA" id="ARBA00001936"/>
    </source>
</evidence>
<accession>A0A369Z099</accession>
<evidence type="ECO:0000256" key="6">
    <source>
        <dbReference type="ARBA" id="ARBA00022842"/>
    </source>
</evidence>
<proteinExistence type="inferred from homology"/>
<dbReference type="FunFam" id="3.30.470.20:FF:000058">
    <property type="entry name" value="Alpha-aminoadipate--LysW ligase LysX protein"/>
    <property type="match status" value="1"/>
</dbReference>
<feature type="binding site" evidence="9">
    <location>
        <position position="255"/>
    </location>
    <ligand>
        <name>Mg(2+)</name>
        <dbReference type="ChEBI" id="CHEBI:18420"/>
        <label>1</label>
    </ligand>
</feature>